<dbReference type="InterPro" id="IPR048454">
    <property type="entry name" value="YetF_N"/>
</dbReference>
<dbReference type="PATRIC" id="fig|1263870.3.peg.1504"/>
<evidence type="ECO:0000259" key="8">
    <source>
        <dbReference type="Pfam" id="PF04239"/>
    </source>
</evidence>
<keyword evidence="5 7" id="KW-1133">Transmembrane helix</keyword>
<comment type="caution">
    <text evidence="10">The sequence shown here is derived from an EMBL/GenBank/DDBJ whole genome shotgun (WGS) entry which is preliminary data.</text>
</comment>
<evidence type="ECO:0000313" key="10">
    <source>
        <dbReference type="EMBL" id="EMI57173.1"/>
    </source>
</evidence>
<proteinExistence type="inferred from homology"/>
<reference evidence="10 11" key="1">
    <citation type="journal article" date="2013" name="Mar. Genomics">
        <title>Expression of sulfatases in Rhodopirellula baltica and the diversity of sulfatases in the genus Rhodopirellula.</title>
        <authorList>
            <person name="Wegner C.E."/>
            <person name="Richter-Heitmann T."/>
            <person name="Klindworth A."/>
            <person name="Klockow C."/>
            <person name="Richter M."/>
            <person name="Achstetter T."/>
            <person name="Glockner F.O."/>
            <person name="Harder J."/>
        </authorList>
    </citation>
    <scope>NUCLEOTIDE SEQUENCE [LARGE SCALE GENOMIC DNA]</scope>
    <source>
        <strain evidence="10 11">SM41</strain>
    </source>
</reference>
<keyword evidence="6 7" id="KW-0472">Membrane</keyword>
<comment type="similarity">
    <text evidence="2">Belongs to the UPF0702 family.</text>
</comment>
<protein>
    <submittedName>
        <fullName evidence="10">Membrane protein containing DUF421</fullName>
    </submittedName>
</protein>
<feature type="transmembrane region" description="Helical" evidence="7">
    <location>
        <begin position="141"/>
        <end position="163"/>
    </location>
</feature>
<dbReference type="PANTHER" id="PTHR34582">
    <property type="entry name" value="UPF0702 TRANSMEMBRANE PROTEIN YCAP"/>
    <property type="match status" value="1"/>
</dbReference>
<name>M5UME4_9BACT</name>
<dbReference type="AlphaFoldDB" id="M5UME4"/>
<organism evidence="10 11">
    <name type="scientific">Rhodopirellula sallentina SM41</name>
    <dbReference type="NCBI Taxonomy" id="1263870"/>
    <lineage>
        <taxon>Bacteria</taxon>
        <taxon>Pseudomonadati</taxon>
        <taxon>Planctomycetota</taxon>
        <taxon>Planctomycetia</taxon>
        <taxon>Pirellulales</taxon>
        <taxon>Pirellulaceae</taxon>
        <taxon>Rhodopirellula</taxon>
    </lineage>
</organism>
<keyword evidence="3" id="KW-1003">Cell membrane</keyword>
<dbReference type="PANTHER" id="PTHR34582:SF6">
    <property type="entry name" value="UPF0702 TRANSMEMBRANE PROTEIN YCAP"/>
    <property type="match status" value="1"/>
</dbReference>
<evidence type="ECO:0000256" key="7">
    <source>
        <dbReference type="SAM" id="Phobius"/>
    </source>
</evidence>
<dbReference type="Pfam" id="PF04239">
    <property type="entry name" value="DUF421"/>
    <property type="match status" value="1"/>
</dbReference>
<evidence type="ECO:0000256" key="6">
    <source>
        <dbReference type="ARBA" id="ARBA00023136"/>
    </source>
</evidence>
<evidence type="ECO:0000256" key="5">
    <source>
        <dbReference type="ARBA" id="ARBA00022989"/>
    </source>
</evidence>
<evidence type="ECO:0000256" key="1">
    <source>
        <dbReference type="ARBA" id="ARBA00004651"/>
    </source>
</evidence>
<dbReference type="InterPro" id="IPR007353">
    <property type="entry name" value="DUF421"/>
</dbReference>
<dbReference type="EMBL" id="ANOH01000107">
    <property type="protein sequence ID" value="EMI57173.1"/>
    <property type="molecule type" value="Genomic_DNA"/>
</dbReference>
<evidence type="ECO:0000256" key="3">
    <source>
        <dbReference type="ARBA" id="ARBA00022475"/>
    </source>
</evidence>
<evidence type="ECO:0000259" key="9">
    <source>
        <dbReference type="Pfam" id="PF20730"/>
    </source>
</evidence>
<dbReference type="Pfam" id="PF20730">
    <property type="entry name" value="YetF_N"/>
    <property type="match status" value="1"/>
</dbReference>
<evidence type="ECO:0000256" key="2">
    <source>
        <dbReference type="ARBA" id="ARBA00006448"/>
    </source>
</evidence>
<accession>M5UME4</accession>
<feature type="transmembrane region" description="Helical" evidence="7">
    <location>
        <begin position="118"/>
        <end position="135"/>
    </location>
</feature>
<dbReference type="GO" id="GO:0005886">
    <property type="term" value="C:plasma membrane"/>
    <property type="evidence" value="ECO:0007669"/>
    <property type="project" value="UniProtKB-SubCell"/>
</dbReference>
<keyword evidence="11" id="KW-1185">Reference proteome</keyword>
<comment type="subcellular location">
    <subcellularLocation>
        <location evidence="1">Cell membrane</location>
        <topology evidence="1">Multi-pass membrane protein</topology>
    </subcellularLocation>
</comment>
<dbReference type="Proteomes" id="UP000011885">
    <property type="component" value="Unassembled WGS sequence"/>
</dbReference>
<dbReference type="InterPro" id="IPR023090">
    <property type="entry name" value="UPF0702_alpha/beta_dom_sf"/>
</dbReference>
<gene>
    <name evidence="10" type="ORF">RSSM_01401</name>
</gene>
<feature type="transmembrane region" description="Helical" evidence="7">
    <location>
        <begin position="88"/>
        <end position="106"/>
    </location>
</feature>
<keyword evidence="4 7" id="KW-0812">Transmembrane</keyword>
<evidence type="ECO:0000256" key="4">
    <source>
        <dbReference type="ARBA" id="ARBA00022692"/>
    </source>
</evidence>
<feature type="domain" description="YetF C-terminal" evidence="8">
    <location>
        <begin position="164"/>
        <end position="233"/>
    </location>
</feature>
<evidence type="ECO:0000313" key="11">
    <source>
        <dbReference type="Proteomes" id="UP000011885"/>
    </source>
</evidence>
<feature type="domain" description="YetF-like N-terminal transmembrane" evidence="9">
    <location>
        <begin position="98"/>
        <end position="160"/>
    </location>
</feature>
<sequence length="252" mass="27918">MIATGESSTFSMEVSSEPIRRVGGRLCRVWRGGHQGRFALRESISRMAQDLFTKLSEISTTGSFGKEKGTVMKESIDTWFNSVDRIESVAIASVYFYLFVILVVRVSGKRLTSQMNNFDWIVNIAIGSLVGSGILLKDVSITDATIAIAILASLQWLTTYLVLRSSIFRQVVKPKPALLTHKGQFVTENMQRERISESEVIAKLREKGFTSLDEANWVVIETDGSLTVIPQGAMTFGEAKLLSDVSAPDWVD</sequence>
<dbReference type="Gene3D" id="3.30.240.20">
    <property type="entry name" value="bsu07140 like domains"/>
    <property type="match status" value="1"/>
</dbReference>